<feature type="domain" description="Purine catabolism PurC-like" evidence="2">
    <location>
        <begin position="11"/>
        <end position="124"/>
    </location>
</feature>
<dbReference type="Pfam" id="PF07905">
    <property type="entry name" value="PucR"/>
    <property type="match status" value="1"/>
</dbReference>
<feature type="domain" description="CdaR GGDEF-like" evidence="4">
    <location>
        <begin position="159"/>
        <end position="269"/>
    </location>
</feature>
<proteinExistence type="inferred from homology"/>
<evidence type="ECO:0000313" key="6">
    <source>
        <dbReference type="Proteomes" id="UP000753256"/>
    </source>
</evidence>
<organism evidence="5 6">
    <name type="scientific">Enorma phocaeensis</name>
    <dbReference type="NCBI Taxonomy" id="1871019"/>
    <lineage>
        <taxon>Bacteria</taxon>
        <taxon>Bacillati</taxon>
        <taxon>Actinomycetota</taxon>
        <taxon>Coriobacteriia</taxon>
        <taxon>Coriobacteriales</taxon>
        <taxon>Coriobacteriaceae</taxon>
        <taxon>Enorma</taxon>
    </lineage>
</organism>
<dbReference type="InterPro" id="IPR012914">
    <property type="entry name" value="PucR_dom"/>
</dbReference>
<dbReference type="Proteomes" id="UP000753256">
    <property type="component" value="Unassembled WGS sequence"/>
</dbReference>
<dbReference type="InterPro" id="IPR041522">
    <property type="entry name" value="CdaR_GGDEF"/>
</dbReference>
<dbReference type="PANTHER" id="PTHR33744">
    <property type="entry name" value="CARBOHYDRATE DIACID REGULATOR"/>
    <property type="match status" value="1"/>
</dbReference>
<dbReference type="AlphaFoldDB" id="A0A921IR24"/>
<dbReference type="EMBL" id="DYUZ01000002">
    <property type="protein sequence ID" value="HJG36267.1"/>
    <property type="molecule type" value="Genomic_DNA"/>
</dbReference>
<evidence type="ECO:0000259" key="3">
    <source>
        <dbReference type="Pfam" id="PF13556"/>
    </source>
</evidence>
<dbReference type="InterPro" id="IPR042070">
    <property type="entry name" value="PucR_C-HTH_sf"/>
</dbReference>
<protein>
    <submittedName>
        <fullName evidence="5">PucR family transcriptional regulator ligand-binding domain-containing protein</fullName>
    </submittedName>
</protein>
<evidence type="ECO:0000259" key="2">
    <source>
        <dbReference type="Pfam" id="PF07905"/>
    </source>
</evidence>
<evidence type="ECO:0000313" key="5">
    <source>
        <dbReference type="EMBL" id="HJG36267.1"/>
    </source>
</evidence>
<comment type="caution">
    <text evidence="5">The sequence shown here is derived from an EMBL/GenBank/DDBJ whole genome shotgun (WGS) entry which is preliminary data.</text>
</comment>
<dbReference type="PANTHER" id="PTHR33744:SF1">
    <property type="entry name" value="DNA-BINDING TRANSCRIPTIONAL ACTIVATOR ADER"/>
    <property type="match status" value="1"/>
</dbReference>
<accession>A0A921IR24</accession>
<sequence length="399" mass="44546">MAISLKRLCELCPDLELLAGANGVPNTPVRWMHTVETEEVASFLRGQELVFITGSGIGCPDRLAPLVESIYDEFASAVVVNTGPYISRVPEDVVAFCDAHDLPLFQIPWSVHIPDIMYTISREIIDHDRWASQVAISLSSIIQYPDQAELHVHTLRQEGITHRGPYCVAVFHLEGILPGSARDDQMRAVRRMVENVLAAHEWKAIPLEISGRYALVFPQEGKNAVREMLEQIVTSLNTLLFNSATICCALGSRVEQLAHLSKSFRQALDISLLQSSHSAAVPVADYETMGAFRLLLGLDDMRVLADYHAATLKPLEEHDRREGTEFTELLQLYLARGGSIKAVAEELYVHRNTVGYRIGHIERILGRDLSDFTSREELSLAFHVRDILRAHADPALLEP</sequence>
<dbReference type="InterPro" id="IPR025736">
    <property type="entry name" value="PucR_C-HTH_dom"/>
</dbReference>
<dbReference type="Pfam" id="PF13556">
    <property type="entry name" value="HTH_30"/>
    <property type="match status" value="1"/>
</dbReference>
<dbReference type="Gene3D" id="1.10.10.2840">
    <property type="entry name" value="PucR C-terminal helix-turn-helix domain"/>
    <property type="match status" value="1"/>
</dbReference>
<reference evidence="5" key="2">
    <citation type="submission" date="2021-09" db="EMBL/GenBank/DDBJ databases">
        <authorList>
            <person name="Gilroy R."/>
        </authorList>
    </citation>
    <scope>NUCLEOTIDE SEQUENCE</scope>
    <source>
        <strain evidence="5">ChiHjej13B12-9602</strain>
    </source>
</reference>
<evidence type="ECO:0000259" key="4">
    <source>
        <dbReference type="Pfam" id="PF17853"/>
    </source>
</evidence>
<dbReference type="InterPro" id="IPR051448">
    <property type="entry name" value="CdaR-like_regulators"/>
</dbReference>
<evidence type="ECO:0000256" key="1">
    <source>
        <dbReference type="ARBA" id="ARBA00006754"/>
    </source>
</evidence>
<reference evidence="5" key="1">
    <citation type="journal article" date="2021" name="PeerJ">
        <title>Extensive microbial diversity within the chicken gut microbiome revealed by metagenomics and culture.</title>
        <authorList>
            <person name="Gilroy R."/>
            <person name="Ravi A."/>
            <person name="Getino M."/>
            <person name="Pursley I."/>
            <person name="Horton D.L."/>
            <person name="Alikhan N.F."/>
            <person name="Baker D."/>
            <person name="Gharbi K."/>
            <person name="Hall N."/>
            <person name="Watson M."/>
            <person name="Adriaenssens E.M."/>
            <person name="Foster-Nyarko E."/>
            <person name="Jarju S."/>
            <person name="Secka A."/>
            <person name="Antonio M."/>
            <person name="Oren A."/>
            <person name="Chaudhuri R.R."/>
            <person name="La Ragione R."/>
            <person name="Hildebrand F."/>
            <person name="Pallen M.J."/>
        </authorList>
    </citation>
    <scope>NUCLEOTIDE SEQUENCE</scope>
    <source>
        <strain evidence="5">ChiHjej13B12-9602</strain>
    </source>
</reference>
<name>A0A921IR24_9ACTN</name>
<dbReference type="Pfam" id="PF17853">
    <property type="entry name" value="GGDEF_2"/>
    <property type="match status" value="1"/>
</dbReference>
<dbReference type="RefSeq" id="WP_273188356.1">
    <property type="nucleotide sequence ID" value="NZ_DYUZ01000002.1"/>
</dbReference>
<comment type="similarity">
    <text evidence="1">Belongs to the CdaR family.</text>
</comment>
<gene>
    <name evidence="5" type="ORF">K8V70_00150</name>
</gene>
<feature type="domain" description="PucR C-terminal helix-turn-helix" evidence="3">
    <location>
        <begin position="328"/>
        <end position="383"/>
    </location>
</feature>